<dbReference type="AlphaFoldDB" id="A0A1C4EV31"/>
<organism evidence="2 3">
    <name type="scientific">Chitinophaga costaii</name>
    <dbReference type="NCBI Taxonomy" id="1335309"/>
    <lineage>
        <taxon>Bacteria</taxon>
        <taxon>Pseudomonadati</taxon>
        <taxon>Bacteroidota</taxon>
        <taxon>Chitinophagia</taxon>
        <taxon>Chitinophagales</taxon>
        <taxon>Chitinophagaceae</taxon>
        <taxon>Chitinophaga</taxon>
    </lineage>
</organism>
<feature type="transmembrane region" description="Helical" evidence="1">
    <location>
        <begin position="6"/>
        <end position="26"/>
    </location>
</feature>
<proteinExistence type="predicted"/>
<name>A0A1C4EV31_9BACT</name>
<gene>
    <name evidence="2" type="ORF">GA0116948_11029</name>
</gene>
<accession>A0A1C4EV31</accession>
<evidence type="ECO:0000313" key="2">
    <source>
        <dbReference type="EMBL" id="SCC47505.1"/>
    </source>
</evidence>
<protein>
    <submittedName>
        <fullName evidence="2">Uncharacterized protein</fullName>
    </submittedName>
</protein>
<evidence type="ECO:0000313" key="3">
    <source>
        <dbReference type="Proteomes" id="UP000242818"/>
    </source>
</evidence>
<evidence type="ECO:0000256" key="1">
    <source>
        <dbReference type="SAM" id="Phobius"/>
    </source>
</evidence>
<dbReference type="Proteomes" id="UP000242818">
    <property type="component" value="Unassembled WGS sequence"/>
</dbReference>
<reference evidence="2 3" key="1">
    <citation type="submission" date="2016-08" db="EMBL/GenBank/DDBJ databases">
        <authorList>
            <person name="Seilhamer J.J."/>
        </authorList>
    </citation>
    <scope>NUCLEOTIDE SEQUENCE [LARGE SCALE GENOMIC DNA]</scope>
    <source>
        <strain evidence="2 3">A37T2</strain>
    </source>
</reference>
<sequence length="52" mass="6125">MEIPASLILHYAPYFLIVHTNCIYFIHKQLYNKSIIQVIFENIGEAIIVYVK</sequence>
<keyword evidence="1" id="KW-1133">Transmembrane helix</keyword>
<keyword evidence="3" id="KW-1185">Reference proteome</keyword>
<keyword evidence="1" id="KW-0472">Membrane</keyword>
<dbReference type="EMBL" id="FMAR01000010">
    <property type="protein sequence ID" value="SCC47505.1"/>
    <property type="molecule type" value="Genomic_DNA"/>
</dbReference>
<keyword evidence="1" id="KW-0812">Transmembrane</keyword>